<keyword evidence="6 11" id="KW-0067">ATP-binding</keyword>
<dbReference type="InterPro" id="IPR003439">
    <property type="entry name" value="ABC_transporter-like_ATP-bd"/>
</dbReference>
<comment type="function">
    <text evidence="7">Part of the ABC transporter complex LsrABCD involved in autoinducer 2 (AI-2) import. Responsible for energy coupling to the transport system.</text>
</comment>
<comment type="subunit">
    <text evidence="3">The complex is composed of two ATP-binding proteins (LsrA), two transmembrane proteins (LsrC and LsrD) and a solute-binding protein (LsrB).</text>
</comment>
<evidence type="ECO:0000259" key="10">
    <source>
        <dbReference type="PROSITE" id="PS50893"/>
    </source>
</evidence>
<reference evidence="11 12" key="1">
    <citation type="submission" date="2024-10" db="EMBL/GenBank/DDBJ databases">
        <title>The Natural Products Discovery Center: Release of the First 8490 Sequenced Strains for Exploring Actinobacteria Biosynthetic Diversity.</title>
        <authorList>
            <person name="Kalkreuter E."/>
            <person name="Kautsar S.A."/>
            <person name="Yang D."/>
            <person name="Bader C.D."/>
            <person name="Teijaro C.N."/>
            <person name="Fluegel L."/>
            <person name="Davis C.M."/>
            <person name="Simpson J.R."/>
            <person name="Lauterbach L."/>
            <person name="Steele A.D."/>
            <person name="Gui C."/>
            <person name="Meng S."/>
            <person name="Li G."/>
            <person name="Viehrig K."/>
            <person name="Ye F."/>
            <person name="Su P."/>
            <person name="Kiefer A.F."/>
            <person name="Nichols A."/>
            <person name="Cepeda A.J."/>
            <person name="Yan W."/>
            <person name="Fan B."/>
            <person name="Jiang Y."/>
            <person name="Adhikari A."/>
            <person name="Zheng C.-J."/>
            <person name="Schuster L."/>
            <person name="Cowan T.M."/>
            <person name="Smanski M.J."/>
            <person name="Chevrette M.G."/>
            <person name="De Carvalho L.P.S."/>
            <person name="Shen B."/>
        </authorList>
    </citation>
    <scope>NUCLEOTIDE SEQUENCE [LARGE SCALE GENOMIC DNA]</scope>
    <source>
        <strain evidence="11 12">NPDC021253</strain>
    </source>
</reference>
<protein>
    <recommendedName>
        <fullName evidence="4">Autoinducer 2 import ATP-binding protein LsrA</fullName>
        <ecNumber evidence="8">7.6.2.13</ecNumber>
    </recommendedName>
</protein>
<evidence type="ECO:0000256" key="9">
    <source>
        <dbReference type="ARBA" id="ARBA00034076"/>
    </source>
</evidence>
<feature type="domain" description="ABC transporter" evidence="10">
    <location>
        <begin position="265"/>
        <end position="508"/>
    </location>
</feature>
<gene>
    <name evidence="11" type="ORF">ACH4OY_27045</name>
</gene>
<dbReference type="SMART" id="SM00382">
    <property type="entry name" value="AAA"/>
    <property type="match status" value="2"/>
</dbReference>
<dbReference type="EC" id="7.6.2.13" evidence="8"/>
<dbReference type="Gene3D" id="3.40.50.300">
    <property type="entry name" value="P-loop containing nucleotide triphosphate hydrolases"/>
    <property type="match status" value="2"/>
</dbReference>
<name>A0ABW7SVK1_9ACTN</name>
<comment type="similarity">
    <text evidence="2">Belongs to the ABC transporter superfamily. AI-2 autoinducer porter (TC 3.A.1.2.8) family.</text>
</comment>
<sequence>MDDVRTAAFVAAGLTKSFGAVRALRDVSLEFPAGQVTGLLGENGAGKSTLIRLCSGQMQPDAGRLTLNGEAVSFASPLEAIAAGVVVVNQEPLLIGELTIADNLFLYDLGERSGFGLARRGANVHRARELLDRLEMADYLPDPSTLCRDLSAASRQMVDIVRALSRQPKVLFLDEPNSSLTHEESERLFAVMARLRDEGVAVVLVSHRLAEVYSIVDNVIVLRDGAFVAAGPPGEIPQRRAVALMAGERKRAVVAEVMADRAGAIEQAELALELHGLTGDGFTDVSFAVRRGEIVGMSGLVGAGRTEIAEAVIGLRRPTGGRISVAGRSVRIGGPGTAQRLGLAYVAEERRTEVFHAQSVGYNLTVRVLSTLGRLGWVSPRRTNAKARELTERFGVKAASSEAPITSLSGGNQQKVLLARALAAQPKVLILDEPTRGVDVGTKAEIYATLRALAHEEGLAVWFISSELEEVVELADRVVVVRGGRVTLDAPNNAGPQPIVAAAMGATEGTT</sequence>
<dbReference type="InterPro" id="IPR003593">
    <property type="entry name" value="AAA+_ATPase"/>
</dbReference>
<comment type="caution">
    <text evidence="11">The sequence shown here is derived from an EMBL/GenBank/DDBJ whole genome shotgun (WGS) entry which is preliminary data.</text>
</comment>
<dbReference type="Pfam" id="PF00005">
    <property type="entry name" value="ABC_tran"/>
    <property type="match status" value="2"/>
</dbReference>
<dbReference type="SUPFAM" id="SSF52540">
    <property type="entry name" value="P-loop containing nucleoside triphosphate hydrolases"/>
    <property type="match status" value="2"/>
</dbReference>
<dbReference type="PROSITE" id="PS00211">
    <property type="entry name" value="ABC_TRANSPORTER_1"/>
    <property type="match status" value="1"/>
</dbReference>
<evidence type="ECO:0000256" key="8">
    <source>
        <dbReference type="ARBA" id="ARBA00023798"/>
    </source>
</evidence>
<evidence type="ECO:0000256" key="6">
    <source>
        <dbReference type="ARBA" id="ARBA00022840"/>
    </source>
</evidence>
<keyword evidence="12" id="KW-1185">Reference proteome</keyword>
<dbReference type="InterPro" id="IPR017871">
    <property type="entry name" value="ABC_transporter-like_CS"/>
</dbReference>
<dbReference type="CDD" id="cd03215">
    <property type="entry name" value="ABC_Carb_Monos_II"/>
    <property type="match status" value="1"/>
</dbReference>
<evidence type="ECO:0000313" key="11">
    <source>
        <dbReference type="EMBL" id="MFI0796312.1"/>
    </source>
</evidence>
<comment type="catalytic activity">
    <reaction evidence="9">
        <text>ATP + H2O + (2R,4S)-2-methyl-2,3,3,4-tetrahydroxytetrahydrofuran-[AI-2-binding protein]Side 1 = ADP + phosphate + (2R,4S)-2-methyl-2,3,3,4-tetrahydroxytetrahydrofuranSide 2 + [AI-2-binding protein]Side 1.</text>
        <dbReference type="EC" id="7.6.2.13"/>
    </reaction>
</comment>
<feature type="domain" description="ABC transporter" evidence="10">
    <location>
        <begin position="4"/>
        <end position="249"/>
    </location>
</feature>
<dbReference type="PANTHER" id="PTHR43790:SF2">
    <property type="entry name" value="AUTOINDUCER 2 IMPORT ATP-BINDING PROTEIN LSRA"/>
    <property type="match status" value="1"/>
</dbReference>
<evidence type="ECO:0000256" key="1">
    <source>
        <dbReference type="ARBA" id="ARBA00004417"/>
    </source>
</evidence>
<proteinExistence type="inferred from homology"/>
<dbReference type="PANTHER" id="PTHR43790">
    <property type="entry name" value="CARBOHYDRATE TRANSPORT ATP-BINDING PROTEIN MG119-RELATED"/>
    <property type="match status" value="1"/>
</dbReference>
<dbReference type="Proteomes" id="UP001611075">
    <property type="component" value="Unassembled WGS sequence"/>
</dbReference>
<accession>A0ABW7SVK1</accession>
<dbReference type="CDD" id="cd03216">
    <property type="entry name" value="ABC_Carb_Monos_I"/>
    <property type="match status" value="1"/>
</dbReference>
<organism evidence="11 12">
    <name type="scientific">Micromonospora rubida</name>
    <dbReference type="NCBI Taxonomy" id="2697657"/>
    <lineage>
        <taxon>Bacteria</taxon>
        <taxon>Bacillati</taxon>
        <taxon>Actinomycetota</taxon>
        <taxon>Actinomycetes</taxon>
        <taxon>Micromonosporales</taxon>
        <taxon>Micromonosporaceae</taxon>
        <taxon>Micromonospora</taxon>
    </lineage>
</organism>
<comment type="subcellular location">
    <subcellularLocation>
        <location evidence="1">Cell inner membrane</location>
        <topology evidence="1">Peripheral membrane protein</topology>
    </subcellularLocation>
</comment>
<dbReference type="InterPro" id="IPR027417">
    <property type="entry name" value="P-loop_NTPase"/>
</dbReference>
<evidence type="ECO:0000256" key="5">
    <source>
        <dbReference type="ARBA" id="ARBA00022741"/>
    </source>
</evidence>
<evidence type="ECO:0000256" key="7">
    <source>
        <dbReference type="ARBA" id="ARBA00023747"/>
    </source>
</evidence>
<keyword evidence="5" id="KW-0547">Nucleotide-binding</keyword>
<dbReference type="EMBL" id="JBIRPU010000026">
    <property type="protein sequence ID" value="MFI0796312.1"/>
    <property type="molecule type" value="Genomic_DNA"/>
</dbReference>
<dbReference type="InterPro" id="IPR050107">
    <property type="entry name" value="ABC_carbohydrate_import_ATPase"/>
</dbReference>
<evidence type="ECO:0000313" key="12">
    <source>
        <dbReference type="Proteomes" id="UP001611075"/>
    </source>
</evidence>
<dbReference type="GO" id="GO:0005524">
    <property type="term" value="F:ATP binding"/>
    <property type="evidence" value="ECO:0007669"/>
    <property type="project" value="UniProtKB-KW"/>
</dbReference>
<dbReference type="RefSeq" id="WP_396684324.1">
    <property type="nucleotide sequence ID" value="NZ_JBIRPU010000026.1"/>
</dbReference>
<evidence type="ECO:0000256" key="2">
    <source>
        <dbReference type="ARBA" id="ARBA00009404"/>
    </source>
</evidence>
<evidence type="ECO:0000256" key="3">
    <source>
        <dbReference type="ARBA" id="ARBA00011262"/>
    </source>
</evidence>
<evidence type="ECO:0000256" key="4">
    <source>
        <dbReference type="ARBA" id="ARBA00019459"/>
    </source>
</evidence>
<dbReference type="PROSITE" id="PS50893">
    <property type="entry name" value="ABC_TRANSPORTER_2"/>
    <property type="match status" value="2"/>
</dbReference>